<dbReference type="EMBL" id="PPPX01000001">
    <property type="protein sequence ID" value="POA09883.1"/>
    <property type="molecule type" value="Genomic_DNA"/>
</dbReference>
<name>A0A2K4FF16_9STAP</name>
<feature type="domain" description="NERD" evidence="2">
    <location>
        <begin position="102"/>
        <end position="140"/>
    </location>
</feature>
<keyword evidence="4" id="KW-1185">Reference proteome</keyword>
<keyword evidence="1" id="KW-0812">Transmembrane</keyword>
<evidence type="ECO:0000313" key="3">
    <source>
        <dbReference type="EMBL" id="POA09883.1"/>
    </source>
</evidence>
<sequence>MFVIYILIIVIIFLIVAHIINHRAMQSKLDSERYAKDQVIRKMSTIKQENTQLKNQTLNIDANKDTYHHGIRKARQDLHEILAKYQDQGQIEYYEILPTSNLAVKHPLFEYARTFDYIVITDKGIFNIDVKNWKQKTFYHFTVDPNKEHIDAPTSTDDVVGHYIASEFHSQFQSTRPTTYTFIERIKNNSIVYDFYQHDPFERAAMNVKVIGERIEQKLNQFIPCIGLVYFTDGSVNIIDGPATREQYADTVSSKSSLREMIGETISKNENSLSQEQFTRLVEKLN</sequence>
<dbReference type="AlphaFoldDB" id="A0A2K4FF16"/>
<keyword evidence="1" id="KW-1133">Transmembrane helix</keyword>
<dbReference type="Pfam" id="PF08378">
    <property type="entry name" value="NERD"/>
    <property type="match status" value="1"/>
</dbReference>
<protein>
    <recommendedName>
        <fullName evidence="2">NERD domain-containing protein</fullName>
    </recommendedName>
</protein>
<gene>
    <name evidence="3" type="ORF">CD039_03815</name>
</gene>
<dbReference type="Proteomes" id="UP000242712">
    <property type="component" value="Unassembled WGS sequence"/>
</dbReference>
<dbReference type="OrthoDB" id="2405490at2"/>
<evidence type="ECO:0000259" key="2">
    <source>
        <dbReference type="Pfam" id="PF08378"/>
    </source>
</evidence>
<proteinExistence type="predicted"/>
<evidence type="ECO:0000313" key="4">
    <source>
        <dbReference type="Proteomes" id="UP000242712"/>
    </source>
</evidence>
<keyword evidence="1" id="KW-0472">Membrane</keyword>
<dbReference type="InterPro" id="IPR011528">
    <property type="entry name" value="NERD"/>
</dbReference>
<evidence type="ECO:0000256" key="1">
    <source>
        <dbReference type="SAM" id="Phobius"/>
    </source>
</evidence>
<comment type="caution">
    <text evidence="3">The sequence shown here is derived from an EMBL/GenBank/DDBJ whole genome shotgun (WGS) entry which is preliminary data.</text>
</comment>
<organism evidence="3 4">
    <name type="scientific">Staphylococcus argensis</name>
    <dbReference type="NCBI Taxonomy" id="1607738"/>
    <lineage>
        <taxon>Bacteria</taxon>
        <taxon>Bacillati</taxon>
        <taxon>Bacillota</taxon>
        <taxon>Bacilli</taxon>
        <taxon>Bacillales</taxon>
        <taxon>Staphylococcaceae</taxon>
        <taxon>Staphylococcus</taxon>
    </lineage>
</organism>
<accession>A0A2K4FF16</accession>
<feature type="transmembrane region" description="Helical" evidence="1">
    <location>
        <begin position="6"/>
        <end position="24"/>
    </location>
</feature>
<dbReference type="RefSeq" id="WP_103371188.1">
    <property type="nucleotide sequence ID" value="NZ_CBCRVO010000001.1"/>
</dbReference>
<dbReference type="GeneID" id="98297468"/>
<reference evidence="3 4" key="1">
    <citation type="submission" date="2017-08" db="EMBL/GenBank/DDBJ databases">
        <title>Draft genome sequences of 64 type strains of genus Staph aureus.</title>
        <authorList>
            <person name="Cole K."/>
            <person name="Golubchik T."/>
            <person name="Russell J."/>
            <person name="Foster D."/>
            <person name="Llewelyn M."/>
            <person name="Wilson D."/>
            <person name="Crook D."/>
            <person name="Paul J."/>
        </authorList>
    </citation>
    <scope>NUCLEOTIDE SEQUENCE [LARGE SCALE GENOMIC DNA]</scope>
    <source>
        <strain evidence="3 4">DSM 29875</strain>
    </source>
</reference>